<accession>A0A2H1E5P9</accession>
<keyword evidence="2" id="KW-0378">Hydrolase</keyword>
<dbReference type="GO" id="GO:0016787">
    <property type="term" value="F:hydrolase activity"/>
    <property type="evidence" value="ECO:0007669"/>
    <property type="project" value="UniProtKB-KW"/>
</dbReference>
<proteinExistence type="predicted"/>
<dbReference type="PRINTS" id="PR00111">
    <property type="entry name" value="ABHYDROLASE"/>
</dbReference>
<evidence type="ECO:0000313" key="2">
    <source>
        <dbReference type="EMBL" id="SFZ80068.1"/>
    </source>
</evidence>
<organism evidence="2 3">
    <name type="scientific">Tenacibaculum maritimum NCIMB 2154</name>
    <dbReference type="NCBI Taxonomy" id="1349785"/>
    <lineage>
        <taxon>Bacteria</taxon>
        <taxon>Pseudomonadati</taxon>
        <taxon>Bacteroidota</taxon>
        <taxon>Flavobacteriia</taxon>
        <taxon>Flavobacteriales</taxon>
        <taxon>Flavobacteriaceae</taxon>
        <taxon>Tenacibaculum</taxon>
    </lineage>
</organism>
<dbReference type="EMBL" id="LT634361">
    <property type="protein sequence ID" value="SFZ80068.1"/>
    <property type="molecule type" value="Genomic_DNA"/>
</dbReference>
<keyword evidence="3" id="KW-1185">Reference proteome</keyword>
<dbReference type="InterPro" id="IPR029058">
    <property type="entry name" value="AB_hydrolase_fold"/>
</dbReference>
<dbReference type="Gene3D" id="3.40.50.1820">
    <property type="entry name" value="alpha/beta hydrolase"/>
    <property type="match status" value="1"/>
</dbReference>
<dbReference type="OrthoDB" id="252464at2"/>
<dbReference type="InterPro" id="IPR000073">
    <property type="entry name" value="AB_hydrolase_1"/>
</dbReference>
<dbReference type="RefSeq" id="WP_100210517.1">
    <property type="nucleotide sequence ID" value="NZ_CP138495.1"/>
</dbReference>
<dbReference type="Proteomes" id="UP000231564">
    <property type="component" value="Chromosome MARIT"/>
</dbReference>
<dbReference type="InterPro" id="IPR050266">
    <property type="entry name" value="AB_hydrolase_sf"/>
</dbReference>
<dbReference type="Pfam" id="PF00561">
    <property type="entry name" value="Abhydrolase_1"/>
    <property type="match status" value="1"/>
</dbReference>
<dbReference type="STRING" id="1349785.GCA_000509405_02496"/>
<dbReference type="SUPFAM" id="SSF53474">
    <property type="entry name" value="alpha/beta-Hydrolases"/>
    <property type="match status" value="1"/>
</dbReference>
<reference evidence="2 3" key="1">
    <citation type="submission" date="2016-11" db="EMBL/GenBank/DDBJ databases">
        <authorList>
            <person name="Jaros S."/>
            <person name="Januszkiewicz K."/>
            <person name="Wedrychowicz H."/>
        </authorList>
    </citation>
    <scope>NUCLEOTIDE SEQUENCE [LARGE SCALE GENOMIC DNA]</scope>
    <source>
        <strain evidence="2">NCIMB 2154T</strain>
    </source>
</reference>
<dbReference type="GeneID" id="47721761"/>
<feature type="domain" description="AB hydrolase-1" evidence="1">
    <location>
        <begin position="23"/>
        <end position="246"/>
    </location>
</feature>
<evidence type="ECO:0000259" key="1">
    <source>
        <dbReference type="Pfam" id="PF00561"/>
    </source>
</evidence>
<evidence type="ECO:0000313" key="3">
    <source>
        <dbReference type="Proteomes" id="UP000231564"/>
    </source>
</evidence>
<sequence>MQNFIIYKNIKIAFSSEGKGGSIVLLHGFLENSTMWSSVKKELSKRNRVICIDLLGHGKTDCLGYIHTMVDMAKGVAAVLKHLKIRRSILIGHSMGGYVGLAFAECFPDNVKGLCLVNSTAKADLEARKTMRIRAVEAAKREYTTLVKLSITNLFGAENKKLFRREIKEVEKQALSTPLQGYIAAQEGMRLRKDREVLLYFSPYKKMIIVGKEDTMLHHEELLEQTKNPEVEVVILPGGHMSHIENEEGLIAALKKFIRS</sequence>
<dbReference type="AlphaFoldDB" id="A0A2H1E5P9"/>
<protein>
    <submittedName>
        <fullName evidence="2">Hydrolase of the alpha/beta superfamily protein</fullName>
    </submittedName>
</protein>
<name>A0A2H1E5P9_9FLAO</name>
<gene>
    <name evidence="2" type="ORF">MARIT_0155</name>
</gene>
<dbReference type="KEGG" id="tmar:MARIT_0155"/>
<dbReference type="PANTHER" id="PTHR43798">
    <property type="entry name" value="MONOACYLGLYCEROL LIPASE"/>
    <property type="match status" value="1"/>
</dbReference>